<feature type="transmembrane region" description="Helical" evidence="2">
    <location>
        <begin position="213"/>
        <end position="234"/>
    </location>
</feature>
<keyword evidence="2" id="KW-0472">Membrane</keyword>
<dbReference type="Pfam" id="PF07690">
    <property type="entry name" value="MFS_1"/>
    <property type="match status" value="1"/>
</dbReference>
<accession>A0ABD2QAL6</accession>
<evidence type="ECO:0000313" key="3">
    <source>
        <dbReference type="EMBL" id="KAL3316599.1"/>
    </source>
</evidence>
<dbReference type="InterPro" id="IPR036259">
    <property type="entry name" value="MFS_trans_sf"/>
</dbReference>
<dbReference type="PANTHER" id="PTHR11360:SF284">
    <property type="entry name" value="EG:103B4.3 PROTEIN-RELATED"/>
    <property type="match status" value="1"/>
</dbReference>
<feature type="compositionally biased region" description="Polar residues" evidence="1">
    <location>
        <begin position="421"/>
        <end position="434"/>
    </location>
</feature>
<name>A0ABD2QAL6_9PLAT</name>
<evidence type="ECO:0000256" key="2">
    <source>
        <dbReference type="SAM" id="Phobius"/>
    </source>
</evidence>
<gene>
    <name evidence="3" type="ORF">Ciccas_004757</name>
</gene>
<evidence type="ECO:0000313" key="4">
    <source>
        <dbReference type="Proteomes" id="UP001626550"/>
    </source>
</evidence>
<comment type="caution">
    <text evidence="3">The sequence shown here is derived from an EMBL/GenBank/DDBJ whole genome shotgun (WGS) entry which is preliminary data.</text>
</comment>
<feature type="non-terminal residue" evidence="3">
    <location>
        <position position="1"/>
    </location>
</feature>
<feature type="transmembrane region" description="Helical" evidence="2">
    <location>
        <begin position="304"/>
        <end position="327"/>
    </location>
</feature>
<keyword evidence="2" id="KW-0812">Transmembrane</keyword>
<dbReference type="Gene3D" id="1.20.1250.20">
    <property type="entry name" value="MFS general substrate transporter like domains"/>
    <property type="match status" value="1"/>
</dbReference>
<dbReference type="InterPro" id="IPR011701">
    <property type="entry name" value="MFS"/>
</dbReference>
<dbReference type="AlphaFoldDB" id="A0ABD2QAL6"/>
<proteinExistence type="predicted"/>
<dbReference type="EMBL" id="JBJKFK010000515">
    <property type="protein sequence ID" value="KAL3316599.1"/>
    <property type="molecule type" value="Genomic_DNA"/>
</dbReference>
<evidence type="ECO:0000256" key="1">
    <source>
        <dbReference type="SAM" id="MobiDB-lite"/>
    </source>
</evidence>
<dbReference type="PANTHER" id="PTHR11360">
    <property type="entry name" value="MONOCARBOXYLATE TRANSPORTER"/>
    <property type="match status" value="1"/>
</dbReference>
<feature type="transmembrane region" description="Helical" evidence="2">
    <location>
        <begin position="339"/>
        <end position="361"/>
    </location>
</feature>
<keyword evidence="2" id="KW-1133">Transmembrane helix</keyword>
<dbReference type="InterPro" id="IPR050327">
    <property type="entry name" value="Proton-linked_MCT"/>
</dbReference>
<feature type="transmembrane region" description="Helical" evidence="2">
    <location>
        <begin position="279"/>
        <end position="298"/>
    </location>
</feature>
<reference evidence="3 4" key="1">
    <citation type="submission" date="2024-11" db="EMBL/GenBank/DDBJ databases">
        <title>Adaptive evolution of stress response genes in parasites aligns with host niche diversity.</title>
        <authorList>
            <person name="Hahn C."/>
            <person name="Resl P."/>
        </authorList>
    </citation>
    <scope>NUCLEOTIDE SEQUENCE [LARGE SCALE GENOMIC DNA]</scope>
    <source>
        <strain evidence="3">EGGRZ-B1_66</strain>
        <tissue evidence="3">Body</tissue>
    </source>
</reference>
<dbReference type="SUPFAM" id="SSF103473">
    <property type="entry name" value="MFS general substrate transporter"/>
    <property type="match status" value="1"/>
</dbReference>
<keyword evidence="4" id="KW-1185">Reference proteome</keyword>
<sequence>NGTVTEKTSLLRKHILTPNLRTDEEEEKLNGMEETFIPHQLFTIEEDENEITLPRCKSLILPKGQQASERPTRRAFSYANIFADESNAGKVQKPCPEVTRRNLKTYSFYYKGSVNENFIVLRSRSCSSMPELIPRRRMFNGERNSAISRSSSTGHCWPELPSCCNSSDDESSSEDDEVSVSDSSEDTAEELKIRLRKYQQKYCDFSIYNNFKFMLFILSNFITLFWFNITYFFLGLCATEQGIPESQTPSLFSIIGGFNALGQVAMGWLADRKWVNTTLLYTVSMVIAGILTCAVPLLSNLAGFIAYAILFGIFITAPDALASVLLVDYLGLRRFTGGLGICLFYQGLANIFGPPIIGKLIDKYKFGLSFVVSGAALTVSGLVLIPIILRRWYRKVKRRARYRSRQQQPQQQHAHNGLTLPISNTMPHSQQQFA</sequence>
<evidence type="ECO:0008006" key="5">
    <source>
        <dbReference type="Google" id="ProtNLM"/>
    </source>
</evidence>
<feature type="region of interest" description="Disordered" evidence="1">
    <location>
        <begin position="402"/>
        <end position="434"/>
    </location>
</feature>
<protein>
    <recommendedName>
        <fullName evidence="5">Major facilitator superfamily (MFS) profile domain-containing protein</fullName>
    </recommendedName>
</protein>
<organism evidence="3 4">
    <name type="scientific">Cichlidogyrus casuarinus</name>
    <dbReference type="NCBI Taxonomy" id="1844966"/>
    <lineage>
        <taxon>Eukaryota</taxon>
        <taxon>Metazoa</taxon>
        <taxon>Spiralia</taxon>
        <taxon>Lophotrochozoa</taxon>
        <taxon>Platyhelminthes</taxon>
        <taxon>Monogenea</taxon>
        <taxon>Monopisthocotylea</taxon>
        <taxon>Dactylogyridea</taxon>
        <taxon>Ancyrocephalidae</taxon>
        <taxon>Cichlidogyrus</taxon>
    </lineage>
</organism>
<feature type="transmembrane region" description="Helical" evidence="2">
    <location>
        <begin position="250"/>
        <end position="270"/>
    </location>
</feature>
<dbReference type="Proteomes" id="UP001626550">
    <property type="component" value="Unassembled WGS sequence"/>
</dbReference>
<feature type="transmembrane region" description="Helical" evidence="2">
    <location>
        <begin position="367"/>
        <end position="389"/>
    </location>
</feature>